<dbReference type="PROSITE" id="PS00078">
    <property type="entry name" value="COX2"/>
    <property type="match status" value="1"/>
</dbReference>
<dbReference type="Proteomes" id="UP000702544">
    <property type="component" value="Unassembled WGS sequence"/>
</dbReference>
<dbReference type="PROSITE" id="PS51007">
    <property type="entry name" value="CYTC"/>
    <property type="match status" value="1"/>
</dbReference>
<feature type="non-terminal residue" evidence="9">
    <location>
        <position position="1"/>
    </location>
</feature>
<evidence type="ECO:0000256" key="3">
    <source>
        <dbReference type="ARBA" id="ARBA00023004"/>
    </source>
</evidence>
<dbReference type="InterPro" id="IPR036909">
    <property type="entry name" value="Cyt_c-like_dom_sf"/>
</dbReference>
<dbReference type="Gene3D" id="1.10.760.10">
    <property type="entry name" value="Cytochrome c-like domain"/>
    <property type="match status" value="1"/>
</dbReference>
<dbReference type="GO" id="GO:0005507">
    <property type="term" value="F:copper ion binding"/>
    <property type="evidence" value="ECO:0007669"/>
    <property type="project" value="InterPro"/>
</dbReference>
<dbReference type="PROSITE" id="PS50857">
    <property type="entry name" value="COX2_CUA"/>
    <property type="match status" value="1"/>
</dbReference>
<organism evidence="9 10">
    <name type="scientific">Candidatus Kutchimonas denitrificans</name>
    <dbReference type="NCBI Taxonomy" id="3056748"/>
    <lineage>
        <taxon>Bacteria</taxon>
        <taxon>Pseudomonadati</taxon>
        <taxon>Gemmatimonadota</taxon>
        <taxon>Gemmatimonadia</taxon>
        <taxon>Candidatus Palauibacterales</taxon>
        <taxon>Candidatus Palauibacteraceae</taxon>
        <taxon>Candidatus Kutchimonas</taxon>
    </lineage>
</organism>
<dbReference type="Pfam" id="PF13442">
    <property type="entry name" value="Cytochrome_CBB3"/>
    <property type="match status" value="1"/>
</dbReference>
<proteinExistence type="predicted"/>
<evidence type="ECO:0000313" key="10">
    <source>
        <dbReference type="Proteomes" id="UP000702544"/>
    </source>
</evidence>
<keyword evidence="3 5" id="KW-0408">Iron</keyword>
<dbReference type="EMBL" id="JAACAK010000112">
    <property type="protein sequence ID" value="NIR75972.1"/>
    <property type="molecule type" value="Genomic_DNA"/>
</dbReference>
<feature type="region of interest" description="Disordered" evidence="6">
    <location>
        <begin position="319"/>
        <end position="339"/>
    </location>
</feature>
<dbReference type="GO" id="GO:0004129">
    <property type="term" value="F:cytochrome-c oxidase activity"/>
    <property type="evidence" value="ECO:0007669"/>
    <property type="project" value="InterPro"/>
</dbReference>
<evidence type="ECO:0000256" key="1">
    <source>
        <dbReference type="ARBA" id="ARBA00022617"/>
    </source>
</evidence>
<dbReference type="GO" id="GO:0016020">
    <property type="term" value="C:membrane"/>
    <property type="evidence" value="ECO:0007669"/>
    <property type="project" value="InterPro"/>
</dbReference>
<keyword evidence="2 5" id="KW-0479">Metal-binding</keyword>
<feature type="domain" description="Cytochrome c" evidence="8">
    <location>
        <begin position="170"/>
        <end position="311"/>
    </location>
</feature>
<evidence type="ECO:0000256" key="6">
    <source>
        <dbReference type="SAM" id="MobiDB-lite"/>
    </source>
</evidence>
<keyword evidence="4" id="KW-0186">Copper</keyword>
<keyword evidence="1 5" id="KW-0349">Heme</keyword>
<evidence type="ECO:0000313" key="9">
    <source>
        <dbReference type="EMBL" id="NIR75972.1"/>
    </source>
</evidence>
<dbReference type="Pfam" id="PF00116">
    <property type="entry name" value="COX2"/>
    <property type="match status" value="1"/>
</dbReference>
<reference evidence="9 10" key="1">
    <citation type="submission" date="2020-01" db="EMBL/GenBank/DDBJ databases">
        <title>Genomes assembled from Gulf of Kutch pelagic sediment metagenomes.</title>
        <authorList>
            <person name="Chandrashekar M."/>
            <person name="Mahajan M.S."/>
            <person name="Dave K.J."/>
            <person name="Vatsa P."/>
            <person name="Nathani N.M."/>
        </authorList>
    </citation>
    <scope>NUCLEOTIDE SEQUENCE [LARGE SCALE GENOMIC DNA]</scope>
    <source>
        <strain evidence="9">KS3-K002</strain>
    </source>
</reference>
<dbReference type="Gene3D" id="2.60.40.420">
    <property type="entry name" value="Cupredoxins - blue copper proteins"/>
    <property type="match status" value="1"/>
</dbReference>
<evidence type="ECO:0000259" key="8">
    <source>
        <dbReference type="PROSITE" id="PS51007"/>
    </source>
</evidence>
<protein>
    <submittedName>
        <fullName evidence="9">C-type cytochrome</fullName>
    </submittedName>
</protein>
<evidence type="ECO:0000259" key="7">
    <source>
        <dbReference type="PROSITE" id="PS50857"/>
    </source>
</evidence>
<feature type="domain" description="Cytochrome oxidase subunit II copper A binding" evidence="7">
    <location>
        <begin position="1"/>
        <end position="89"/>
    </location>
</feature>
<dbReference type="InterPro" id="IPR008972">
    <property type="entry name" value="Cupredoxin"/>
</dbReference>
<name>A0AAE4ZB33_9BACT</name>
<dbReference type="SUPFAM" id="SSF46626">
    <property type="entry name" value="Cytochrome c"/>
    <property type="match status" value="1"/>
</dbReference>
<dbReference type="AlphaFoldDB" id="A0AAE4ZB33"/>
<comment type="caution">
    <text evidence="9">The sequence shown here is derived from an EMBL/GenBank/DDBJ whole genome shotgun (WGS) entry which is preliminary data.</text>
</comment>
<sequence length="339" mass="37048">NAEVGKPLKLRLTSDDVMHGFAVGRVDGEAIDVKPGEVAEIELRFEKPGRYTFYCTRWCGPGHWRMRGTIDVTGDGARDLSPTPPYLTLGLDLDEPHLAGNVPSRRPSAERGRRLGISLPQTVLSREHYQRHSPEDVWRTLRADSSTTGLSGSDVWDLVAWSWERNTTTARLEEGRRLFRANCAACHGENGGGNGVMAAALANALPVELGPAPRIGSDSLRASRRPGLPAARSQAVRMDGGIELTDSMTQLGHTTIAPADFTDLARMLGARPAVLHGKIVRGGMGTGMPYWGPIFTDDQVWSLVDYLWAFQFDSELLADEEDSDRESPLSSIPPVRAPR</sequence>
<dbReference type="GO" id="GO:0020037">
    <property type="term" value="F:heme binding"/>
    <property type="evidence" value="ECO:0007669"/>
    <property type="project" value="InterPro"/>
</dbReference>
<evidence type="ECO:0000256" key="4">
    <source>
        <dbReference type="ARBA" id="ARBA00023008"/>
    </source>
</evidence>
<dbReference type="SUPFAM" id="SSF49503">
    <property type="entry name" value="Cupredoxins"/>
    <property type="match status" value="1"/>
</dbReference>
<dbReference type="InterPro" id="IPR009056">
    <property type="entry name" value="Cyt_c-like_dom"/>
</dbReference>
<dbReference type="InterPro" id="IPR001505">
    <property type="entry name" value="Copper_CuA"/>
</dbReference>
<evidence type="ECO:0000256" key="5">
    <source>
        <dbReference type="PROSITE-ProRule" id="PRU00433"/>
    </source>
</evidence>
<accession>A0AAE4ZB33</accession>
<gene>
    <name evidence="9" type="ORF">GWO12_12820</name>
</gene>
<evidence type="ECO:0000256" key="2">
    <source>
        <dbReference type="ARBA" id="ARBA00022723"/>
    </source>
</evidence>
<dbReference type="InterPro" id="IPR002429">
    <property type="entry name" value="CcO_II-like_C"/>
</dbReference>